<comment type="caution">
    <text evidence="2">The sequence shown here is derived from an EMBL/GenBank/DDBJ whole genome shotgun (WGS) entry which is preliminary data.</text>
</comment>
<reference evidence="2 3" key="1">
    <citation type="submission" date="2017-03" db="EMBL/GenBank/DDBJ databases">
        <title>Genome Survey of Euroglyphus maynei.</title>
        <authorList>
            <person name="Arlian L.G."/>
            <person name="Morgan M.S."/>
            <person name="Rider S.D."/>
        </authorList>
    </citation>
    <scope>NUCLEOTIDE SEQUENCE [LARGE SCALE GENOMIC DNA]</scope>
    <source>
        <strain evidence="2">Arlian Lab</strain>
        <tissue evidence="2">Whole body</tissue>
    </source>
</reference>
<dbReference type="AlphaFoldDB" id="A0A1Y3ANF1"/>
<evidence type="ECO:0000313" key="3">
    <source>
        <dbReference type="Proteomes" id="UP000194236"/>
    </source>
</evidence>
<feature type="compositionally biased region" description="Polar residues" evidence="1">
    <location>
        <begin position="1"/>
        <end position="11"/>
    </location>
</feature>
<gene>
    <name evidence="2" type="ORF">BLA29_004522</name>
</gene>
<evidence type="ECO:0000313" key="2">
    <source>
        <dbReference type="EMBL" id="OTF69026.1"/>
    </source>
</evidence>
<feature type="compositionally biased region" description="Basic residues" evidence="1">
    <location>
        <begin position="12"/>
        <end position="22"/>
    </location>
</feature>
<feature type="region of interest" description="Disordered" evidence="1">
    <location>
        <begin position="1"/>
        <end position="76"/>
    </location>
</feature>
<dbReference type="Proteomes" id="UP000194236">
    <property type="component" value="Unassembled WGS sequence"/>
</dbReference>
<protein>
    <submittedName>
        <fullName evidence="2">Uncharacterized protein</fullName>
    </submittedName>
</protein>
<organism evidence="2 3">
    <name type="scientific">Euroglyphus maynei</name>
    <name type="common">Mayne's house dust mite</name>
    <dbReference type="NCBI Taxonomy" id="6958"/>
    <lineage>
        <taxon>Eukaryota</taxon>
        <taxon>Metazoa</taxon>
        <taxon>Ecdysozoa</taxon>
        <taxon>Arthropoda</taxon>
        <taxon>Chelicerata</taxon>
        <taxon>Arachnida</taxon>
        <taxon>Acari</taxon>
        <taxon>Acariformes</taxon>
        <taxon>Sarcoptiformes</taxon>
        <taxon>Astigmata</taxon>
        <taxon>Psoroptidia</taxon>
        <taxon>Analgoidea</taxon>
        <taxon>Pyroglyphidae</taxon>
        <taxon>Pyroglyphinae</taxon>
        <taxon>Euroglyphus</taxon>
    </lineage>
</organism>
<feature type="non-terminal residue" evidence="2">
    <location>
        <position position="1"/>
    </location>
</feature>
<name>A0A1Y3ANF1_EURMA</name>
<accession>A0A1Y3ANF1</accession>
<keyword evidence="3" id="KW-1185">Reference proteome</keyword>
<feature type="compositionally biased region" description="Basic and acidic residues" evidence="1">
    <location>
        <begin position="48"/>
        <end position="61"/>
    </location>
</feature>
<feature type="compositionally biased region" description="Basic residues" evidence="1">
    <location>
        <begin position="38"/>
        <end position="47"/>
    </location>
</feature>
<proteinExistence type="predicted"/>
<sequence length="76" mass="8930">DSNHQSSSGLRRSSRKIQPKRRYSSDSADEQFQPQMKSRIRRSRSYQKHYDASVRLQDPRRTTRHVLISGTCPPQT</sequence>
<dbReference type="EMBL" id="MUJZ01072517">
    <property type="protein sequence ID" value="OTF69026.1"/>
    <property type="molecule type" value="Genomic_DNA"/>
</dbReference>
<evidence type="ECO:0000256" key="1">
    <source>
        <dbReference type="SAM" id="MobiDB-lite"/>
    </source>
</evidence>